<evidence type="ECO:0000313" key="6">
    <source>
        <dbReference type="Proteomes" id="UP000317078"/>
    </source>
</evidence>
<dbReference type="InterPro" id="IPR008565">
    <property type="entry name" value="TtsA-like_GH18_dom"/>
</dbReference>
<name>A0A502FV77_9PROT</name>
<feature type="domain" description="TtsA-like Glycoside hydrolase family 108" evidence="3">
    <location>
        <begin position="260"/>
        <end position="342"/>
    </location>
</feature>
<keyword evidence="2" id="KW-0472">Membrane</keyword>
<feature type="transmembrane region" description="Helical" evidence="2">
    <location>
        <begin position="111"/>
        <end position="132"/>
    </location>
</feature>
<protein>
    <submittedName>
        <fullName evidence="5">Uncharacterized protein</fullName>
    </submittedName>
</protein>
<accession>A0A502FV77</accession>
<dbReference type="OrthoDB" id="9815229at2"/>
<evidence type="ECO:0000256" key="2">
    <source>
        <dbReference type="SAM" id="Phobius"/>
    </source>
</evidence>
<gene>
    <name evidence="5" type="ORF">EAH89_17385</name>
</gene>
<dbReference type="CDD" id="cd13926">
    <property type="entry name" value="N-acetylmuramidase_GH108"/>
    <property type="match status" value="1"/>
</dbReference>
<evidence type="ECO:0000259" key="4">
    <source>
        <dbReference type="Pfam" id="PF09374"/>
    </source>
</evidence>
<evidence type="ECO:0000313" key="5">
    <source>
        <dbReference type="EMBL" id="TPG53290.1"/>
    </source>
</evidence>
<keyword evidence="2" id="KW-0812">Transmembrane</keyword>
<keyword evidence="6" id="KW-1185">Reference proteome</keyword>
<dbReference type="InterPro" id="IPR018537">
    <property type="entry name" value="Peptidoglycan-bd_3"/>
</dbReference>
<reference evidence="5 6" key="1">
    <citation type="journal article" date="2019" name="Environ. Microbiol.">
        <title>Species interactions and distinct microbial communities in high Arctic permafrost affected cryosols are associated with the CH4 and CO2 gas fluxes.</title>
        <authorList>
            <person name="Altshuler I."/>
            <person name="Hamel J."/>
            <person name="Turney S."/>
            <person name="Magnuson E."/>
            <person name="Levesque R."/>
            <person name="Greer C."/>
            <person name="Whyte L.G."/>
        </authorList>
    </citation>
    <scope>NUCLEOTIDE SEQUENCE [LARGE SCALE GENOMIC DNA]</scope>
    <source>
        <strain evidence="5 6">S9.3B</strain>
    </source>
</reference>
<evidence type="ECO:0000256" key="1">
    <source>
        <dbReference type="SAM" id="MobiDB-lite"/>
    </source>
</evidence>
<comment type="caution">
    <text evidence="5">The sequence shown here is derived from an EMBL/GenBank/DDBJ whole genome shotgun (WGS) entry which is preliminary data.</text>
</comment>
<feature type="region of interest" description="Disordered" evidence="1">
    <location>
        <begin position="167"/>
        <end position="226"/>
    </location>
</feature>
<dbReference type="RefSeq" id="WP_140884992.1">
    <property type="nucleotide sequence ID" value="NZ_RCZP01000018.1"/>
</dbReference>
<dbReference type="Proteomes" id="UP000317078">
    <property type="component" value="Unassembled WGS sequence"/>
</dbReference>
<keyword evidence="2" id="KW-1133">Transmembrane helix</keyword>
<evidence type="ECO:0000259" key="3">
    <source>
        <dbReference type="Pfam" id="PF05838"/>
    </source>
</evidence>
<feature type="compositionally biased region" description="Pro residues" evidence="1">
    <location>
        <begin position="191"/>
        <end position="222"/>
    </location>
</feature>
<proteinExistence type="predicted"/>
<dbReference type="Pfam" id="PF05838">
    <property type="entry name" value="Glyco_hydro_108"/>
    <property type="match status" value="1"/>
</dbReference>
<feature type="domain" description="Peptidoglycan binding" evidence="4">
    <location>
        <begin position="343"/>
        <end position="391"/>
    </location>
</feature>
<sequence>MGAFVLGLLPQLIPVAAGLIARLFPGSTADQVAATVAGVVTKHAGGADEASIRAAAADPETANAILAQLAEIAARREAARDQAKLDEMKAVLADRASARQQTVALSGQGSVLAWGAPVVTAVLLSLFAVIILGGLQVDMDMRETVKTLTIAAATYWIGSSRGSAAKDERAAGAAQTPSVTVGAAENVNANPLPPPMAAPHAPPPERGLPLPPPAEVREPSPPGMEADDYNAAQLGEKPRIRRPAGSAASTSARFAACLPVILANEGGFADNPKDPGGATNRGITHRTLSAWRGTPVTTEDVRELTVEEASAIYQAQYWLVNRCDQMAAGVDLCVFDFAVNSGRAVKVIQEALGVKADGAVGPVTLAALAAPAPAEAIARICAARMAYLQTLDGWDDFGRSWTRRVDGVRQKALAMT</sequence>
<organism evidence="5 6">
    <name type="scientific">Muricoccus nepalensis</name>
    <dbReference type="NCBI Taxonomy" id="1854500"/>
    <lineage>
        <taxon>Bacteria</taxon>
        <taxon>Pseudomonadati</taxon>
        <taxon>Pseudomonadota</taxon>
        <taxon>Alphaproteobacteria</taxon>
        <taxon>Acetobacterales</taxon>
        <taxon>Roseomonadaceae</taxon>
        <taxon>Muricoccus</taxon>
    </lineage>
</organism>
<dbReference type="AlphaFoldDB" id="A0A502FV77"/>
<dbReference type="EMBL" id="RCZP01000018">
    <property type="protein sequence ID" value="TPG53290.1"/>
    <property type="molecule type" value="Genomic_DNA"/>
</dbReference>
<dbReference type="Pfam" id="PF09374">
    <property type="entry name" value="PG_binding_3"/>
    <property type="match status" value="1"/>
</dbReference>
<dbReference type="SUPFAM" id="SSF53955">
    <property type="entry name" value="Lysozyme-like"/>
    <property type="match status" value="1"/>
</dbReference>
<dbReference type="InterPro" id="IPR023346">
    <property type="entry name" value="Lysozyme-like_dom_sf"/>
</dbReference>
<dbReference type="Gene3D" id="1.20.141.10">
    <property type="entry name" value="Chitosanase, subunit A, domain 1"/>
    <property type="match status" value="1"/>
</dbReference>